<name>A0A2P4QH30_RHIID</name>
<organism evidence="2 3">
    <name type="scientific">Rhizophagus irregularis (strain DAOM 181602 / DAOM 197198 / MUCL 43194)</name>
    <name type="common">Arbuscular mycorrhizal fungus</name>
    <name type="synonym">Glomus intraradices</name>
    <dbReference type="NCBI Taxonomy" id="747089"/>
    <lineage>
        <taxon>Eukaryota</taxon>
        <taxon>Fungi</taxon>
        <taxon>Fungi incertae sedis</taxon>
        <taxon>Mucoromycota</taxon>
        <taxon>Glomeromycotina</taxon>
        <taxon>Glomeromycetes</taxon>
        <taxon>Glomerales</taxon>
        <taxon>Glomeraceae</taxon>
        <taxon>Rhizophagus</taxon>
    </lineage>
</organism>
<evidence type="ECO:0000256" key="1">
    <source>
        <dbReference type="SAM" id="Phobius"/>
    </source>
</evidence>
<evidence type="ECO:0000313" key="2">
    <source>
        <dbReference type="EMBL" id="POG76951.1"/>
    </source>
</evidence>
<evidence type="ECO:0000313" key="3">
    <source>
        <dbReference type="Proteomes" id="UP000018888"/>
    </source>
</evidence>
<comment type="caution">
    <text evidence="2">The sequence shown here is derived from an EMBL/GenBank/DDBJ whole genome shotgun (WGS) entry which is preliminary data.</text>
</comment>
<keyword evidence="1" id="KW-0812">Transmembrane</keyword>
<keyword evidence="1" id="KW-0472">Membrane</keyword>
<keyword evidence="1" id="KW-1133">Transmembrane helix</keyword>
<keyword evidence="3" id="KW-1185">Reference proteome</keyword>
<accession>A0A2P4QH30</accession>
<dbReference type="Proteomes" id="UP000018888">
    <property type="component" value="Unassembled WGS sequence"/>
</dbReference>
<feature type="transmembrane region" description="Helical" evidence="1">
    <location>
        <begin position="39"/>
        <end position="56"/>
    </location>
</feature>
<reference evidence="2 3" key="1">
    <citation type="journal article" date="2013" name="Proc. Natl. Acad. Sci. U.S.A.">
        <title>Genome of an arbuscular mycorrhizal fungus provides insight into the oldest plant symbiosis.</title>
        <authorList>
            <person name="Tisserant E."/>
            <person name="Malbreil M."/>
            <person name="Kuo A."/>
            <person name="Kohler A."/>
            <person name="Symeonidi A."/>
            <person name="Balestrini R."/>
            <person name="Charron P."/>
            <person name="Duensing N."/>
            <person name="Frei Dit Frey N."/>
            <person name="Gianinazzi-Pearson V."/>
            <person name="Gilbert L.B."/>
            <person name="Handa Y."/>
            <person name="Herr J.R."/>
            <person name="Hijri M."/>
            <person name="Koul R."/>
            <person name="Kawaguchi M."/>
            <person name="Krajinski F."/>
            <person name="Lammers P.J."/>
            <person name="Masclaux F.G."/>
            <person name="Murat C."/>
            <person name="Morin E."/>
            <person name="Ndikumana S."/>
            <person name="Pagni M."/>
            <person name="Petitpierre D."/>
            <person name="Requena N."/>
            <person name="Rosikiewicz P."/>
            <person name="Riley R."/>
            <person name="Saito K."/>
            <person name="San Clemente H."/>
            <person name="Shapiro H."/>
            <person name="van Tuinen D."/>
            <person name="Becard G."/>
            <person name="Bonfante P."/>
            <person name="Paszkowski U."/>
            <person name="Shachar-Hill Y.Y."/>
            <person name="Tuskan G.A."/>
            <person name="Young P.W."/>
            <person name="Sanders I.R."/>
            <person name="Henrissat B."/>
            <person name="Rensing S.A."/>
            <person name="Grigoriev I.V."/>
            <person name="Corradi N."/>
            <person name="Roux C."/>
            <person name="Martin F."/>
        </authorList>
    </citation>
    <scope>NUCLEOTIDE SEQUENCE [LARGE SCALE GENOMIC DNA]</scope>
    <source>
        <strain evidence="2 3">DAOM 197198</strain>
    </source>
</reference>
<sequence length="57" mass="7146">MKLFYHNLIIFVNILITYTRRLQVIYTCFYIQRLMNLKIFYLKILDIYILFILTFNC</sequence>
<proteinExistence type="predicted"/>
<dbReference type="EMBL" id="AUPC02000045">
    <property type="protein sequence ID" value="POG76951.1"/>
    <property type="molecule type" value="Genomic_DNA"/>
</dbReference>
<dbReference type="AlphaFoldDB" id="A0A2P4QH30"/>
<reference evidence="2 3" key="2">
    <citation type="journal article" date="2018" name="New Phytol.">
        <title>High intraspecific genome diversity in the model arbuscular mycorrhizal symbiont Rhizophagus irregularis.</title>
        <authorList>
            <person name="Chen E.C.H."/>
            <person name="Morin E."/>
            <person name="Beaudet D."/>
            <person name="Noel J."/>
            <person name="Yildirir G."/>
            <person name="Ndikumana S."/>
            <person name="Charron P."/>
            <person name="St-Onge C."/>
            <person name="Giorgi J."/>
            <person name="Kruger M."/>
            <person name="Marton T."/>
            <person name="Ropars J."/>
            <person name="Grigoriev I.V."/>
            <person name="Hainaut M."/>
            <person name="Henrissat B."/>
            <person name="Roux C."/>
            <person name="Martin F."/>
            <person name="Corradi N."/>
        </authorList>
    </citation>
    <scope>NUCLEOTIDE SEQUENCE [LARGE SCALE GENOMIC DNA]</scope>
    <source>
        <strain evidence="2 3">DAOM 197198</strain>
    </source>
</reference>
<protein>
    <submittedName>
        <fullName evidence="2">Uncharacterized protein</fullName>
    </submittedName>
</protein>
<gene>
    <name evidence="2" type="ORF">GLOIN_2v1551759</name>
</gene>